<evidence type="ECO:0000256" key="1">
    <source>
        <dbReference type="ARBA" id="ARBA00004123"/>
    </source>
</evidence>
<dbReference type="Pfam" id="PF08617">
    <property type="entry name" value="CGI-121"/>
    <property type="match status" value="1"/>
</dbReference>
<dbReference type="PANTHER" id="PTHR15840:SF10">
    <property type="entry name" value="EKC_KEOPS COMPLEX SUBUNIT TPRKB"/>
    <property type="match status" value="1"/>
</dbReference>
<dbReference type="EMBL" id="BTCM01000009">
    <property type="protein sequence ID" value="GMK59890.1"/>
    <property type="molecule type" value="Genomic_DNA"/>
</dbReference>
<reference evidence="9" key="1">
    <citation type="journal article" date="2023" name="BMC Genomics">
        <title>Chromosome-level genome assemblies of Cutaneotrichosporon spp. (Trichosporonales, Basidiomycota) reveal imbalanced evolution between nucleotide sequences and chromosome synteny.</title>
        <authorList>
            <person name="Kobayashi Y."/>
            <person name="Kayamori A."/>
            <person name="Aoki K."/>
            <person name="Shiwa Y."/>
            <person name="Matsutani M."/>
            <person name="Fujita N."/>
            <person name="Sugita T."/>
            <person name="Iwasaki W."/>
            <person name="Tanaka N."/>
            <person name="Takashima M."/>
        </authorList>
    </citation>
    <scope>NUCLEOTIDE SEQUENCE</scope>
    <source>
        <strain evidence="9">HIS016</strain>
    </source>
</reference>
<keyword evidence="5" id="KW-0819">tRNA processing</keyword>
<evidence type="ECO:0000256" key="2">
    <source>
        <dbReference type="ARBA" id="ARBA00005546"/>
    </source>
</evidence>
<sequence length="211" mass="22751">METYTLPFAPPNLSTLQIAYFEDVTNAAAIKHRLVEAANTPGAAGEVARAAVDFAFIDADLLVSRAHLITALFAALLTSLPSVSGATLAAPPVPKTRTHNLHSEVLCALSPNNNISEAIRRFGVGKGTRRLIVAKYGGGEIGPEQVWRMIEDVVSGRLERLDRLDEVEVPWARIDKVYKVGEMNNLKMSGAEREAAKRAAIVNAVAVKHAM</sequence>
<dbReference type="InterPro" id="IPR036504">
    <property type="entry name" value="CGI121/TPRKB_sf"/>
</dbReference>
<evidence type="ECO:0000256" key="7">
    <source>
        <dbReference type="ARBA" id="ARBA00025043"/>
    </source>
</evidence>
<dbReference type="GO" id="GO:0005829">
    <property type="term" value="C:cytosol"/>
    <property type="evidence" value="ECO:0007669"/>
    <property type="project" value="TreeGrafter"/>
</dbReference>
<dbReference type="AlphaFoldDB" id="A0AAD3U0D7"/>
<dbReference type="Proteomes" id="UP001222932">
    <property type="component" value="Unassembled WGS sequence"/>
</dbReference>
<dbReference type="SUPFAM" id="SSF143870">
    <property type="entry name" value="PF0523-like"/>
    <property type="match status" value="1"/>
</dbReference>
<keyword evidence="10" id="KW-1185">Reference proteome</keyword>
<comment type="similarity">
    <text evidence="2 8">Belongs to the CGI121/TPRKB family.</text>
</comment>
<evidence type="ECO:0000256" key="4">
    <source>
        <dbReference type="ARBA" id="ARBA00016009"/>
    </source>
</evidence>
<comment type="caution">
    <text evidence="9">The sequence shown here is derived from an EMBL/GenBank/DDBJ whole genome shotgun (WGS) entry which is preliminary data.</text>
</comment>
<proteinExistence type="inferred from homology"/>
<gene>
    <name evidence="9" type="primary">CGI121</name>
    <name evidence="9" type="ORF">CspeluHIS016_0901070</name>
</gene>
<dbReference type="GO" id="GO:0005634">
    <property type="term" value="C:nucleus"/>
    <property type="evidence" value="ECO:0007669"/>
    <property type="project" value="UniProtKB-SubCell"/>
</dbReference>
<comment type="subcellular location">
    <subcellularLocation>
        <location evidence="1">Nucleus</location>
    </subcellularLocation>
</comment>
<evidence type="ECO:0000313" key="9">
    <source>
        <dbReference type="EMBL" id="GMK59890.1"/>
    </source>
</evidence>
<organism evidence="9 10">
    <name type="scientific">Cutaneotrichosporon spelunceum</name>
    <dbReference type="NCBI Taxonomy" id="1672016"/>
    <lineage>
        <taxon>Eukaryota</taxon>
        <taxon>Fungi</taxon>
        <taxon>Dikarya</taxon>
        <taxon>Basidiomycota</taxon>
        <taxon>Agaricomycotina</taxon>
        <taxon>Tremellomycetes</taxon>
        <taxon>Trichosporonales</taxon>
        <taxon>Trichosporonaceae</taxon>
        <taxon>Cutaneotrichosporon</taxon>
    </lineage>
</organism>
<evidence type="ECO:0000256" key="5">
    <source>
        <dbReference type="ARBA" id="ARBA00022694"/>
    </source>
</evidence>
<name>A0AAD3U0D7_9TREE</name>
<protein>
    <recommendedName>
        <fullName evidence="4">EKC/KEOPS complex subunit CGI121</fullName>
    </recommendedName>
    <alternativeName>
        <fullName evidence="3">EKC/KEOPS complex subunit cgi121</fullName>
    </alternativeName>
</protein>
<accession>A0AAD3U0D7</accession>
<dbReference type="GO" id="GO:0000408">
    <property type="term" value="C:EKC/KEOPS complex"/>
    <property type="evidence" value="ECO:0007669"/>
    <property type="project" value="TreeGrafter"/>
</dbReference>
<comment type="function">
    <text evidence="7">Component of the EKC/KEOPS complex that is required for the formation of a threonylcarbamoyl group on adenosine at position 37 (t(6)A37) in tRNAs that read codons beginning with adenine. The complex is probably involved in the transfer of the threonylcarbamoyl moiety of threonylcarbamoyl-AMP (TC-AMP) to the N6 group of A37. CGI121 acts as an allosteric effector that regulates the t(6)A activity of the complex. The EKC/KEOPS complex also promotes both telomere uncapping and telomere elongation. The complex is required for efficient recruitment of transcriptional coactivators. CGI121 is not required for tRNA modification.</text>
</comment>
<dbReference type="GO" id="GO:0002949">
    <property type="term" value="P:tRNA threonylcarbamoyladenosine modification"/>
    <property type="evidence" value="ECO:0007669"/>
    <property type="project" value="TreeGrafter"/>
</dbReference>
<reference evidence="9" key="2">
    <citation type="submission" date="2023-06" db="EMBL/GenBank/DDBJ databases">
        <authorList>
            <person name="Kobayashi Y."/>
            <person name="Kayamori A."/>
            <person name="Aoki K."/>
            <person name="Shiwa Y."/>
            <person name="Fujita N."/>
            <person name="Sugita T."/>
            <person name="Iwasaki W."/>
            <person name="Tanaka N."/>
            <person name="Takashima M."/>
        </authorList>
    </citation>
    <scope>NUCLEOTIDE SEQUENCE</scope>
    <source>
        <strain evidence="9">HIS016</strain>
    </source>
</reference>
<dbReference type="PANTHER" id="PTHR15840">
    <property type="entry name" value="CGI-121 FAMILY MEMBER"/>
    <property type="match status" value="1"/>
</dbReference>
<keyword evidence="6 8" id="KW-0539">Nucleus</keyword>
<dbReference type="Gene3D" id="3.30.2380.10">
    <property type="entry name" value="CGI121/TPRKB"/>
    <property type="match status" value="1"/>
</dbReference>
<evidence type="ECO:0000313" key="10">
    <source>
        <dbReference type="Proteomes" id="UP001222932"/>
    </source>
</evidence>
<evidence type="ECO:0000256" key="3">
    <source>
        <dbReference type="ARBA" id="ARBA00015316"/>
    </source>
</evidence>
<evidence type="ECO:0000256" key="6">
    <source>
        <dbReference type="ARBA" id="ARBA00023242"/>
    </source>
</evidence>
<dbReference type="InterPro" id="IPR013926">
    <property type="entry name" value="CGI121/TPRKB"/>
</dbReference>
<evidence type="ECO:0000256" key="8">
    <source>
        <dbReference type="RuleBase" id="RU004398"/>
    </source>
</evidence>